<dbReference type="GO" id="GO:0006313">
    <property type="term" value="P:DNA transposition"/>
    <property type="evidence" value="ECO:0007669"/>
    <property type="project" value="InterPro"/>
</dbReference>
<dbReference type="GO" id="GO:0003677">
    <property type="term" value="F:DNA binding"/>
    <property type="evidence" value="ECO:0007669"/>
    <property type="project" value="InterPro"/>
</dbReference>
<feature type="coiled-coil region" evidence="1">
    <location>
        <begin position="155"/>
        <end position="189"/>
    </location>
</feature>
<dbReference type="Pfam" id="PF01548">
    <property type="entry name" value="DEDD_Tnp_IS110"/>
    <property type="match status" value="1"/>
</dbReference>
<evidence type="ECO:0000259" key="2">
    <source>
        <dbReference type="Pfam" id="PF01548"/>
    </source>
</evidence>
<evidence type="ECO:0000313" key="5">
    <source>
        <dbReference type="Proteomes" id="UP000435648"/>
    </source>
</evidence>
<gene>
    <name evidence="4" type="ORF">GH266_02075</name>
</gene>
<feature type="domain" description="Transposase IS110-like N-terminal" evidence="2">
    <location>
        <begin position="9"/>
        <end position="149"/>
    </location>
</feature>
<dbReference type="OrthoDB" id="8261795at2"/>
<dbReference type="EMBL" id="CP046908">
    <property type="protein sequence ID" value="QGZ33391.1"/>
    <property type="molecule type" value="Genomic_DNA"/>
</dbReference>
<dbReference type="InterPro" id="IPR002525">
    <property type="entry name" value="Transp_IS110-like_N"/>
</dbReference>
<evidence type="ECO:0000259" key="3">
    <source>
        <dbReference type="Pfam" id="PF02371"/>
    </source>
</evidence>
<keyword evidence="1" id="KW-0175">Coiled coil</keyword>
<sequence length="311" mass="34509">MTIFDRYVGCDVSKDWLDLFDPAEGRVRRIDNTAAAVERWAGHLARTHCLVVFEATGSYDRILRERLHRAGVASARLNPTLVRRYAQARGRKAKTDALDAVVLADLGERLRPEPDAPPCPHRLRLAELSARRDQIVAMRVMEKNRLSQVQDPFVREDLEAAITRLGEAIARVEAEIQRHVKAQRELRDQARLLASAPGIGPVSAQVLLALMPELGRTGPKRLSALAGLAPLNHDSGKLKGQRCIAGGRARVRKALYMAALIAARVCPDLKAFADRITKTAKARKIALIATARKLLIRLNAMLRDNVPYRPT</sequence>
<dbReference type="PANTHER" id="PTHR33055">
    <property type="entry name" value="TRANSPOSASE FOR INSERTION SEQUENCE ELEMENT IS1111A"/>
    <property type="match status" value="1"/>
</dbReference>
<accession>A0A857C3G6</accession>
<protein>
    <submittedName>
        <fullName evidence="4">IS110 family transposase</fullName>
    </submittedName>
</protein>
<reference evidence="4 5" key="1">
    <citation type="submission" date="2019-12" db="EMBL/GenBank/DDBJ databases">
        <title>The genome of Stappia indica PHM037.</title>
        <authorList>
            <person name="Kacar D."/>
            <person name="Galan B."/>
            <person name="Canedo L."/>
            <person name="Rodriguez P."/>
            <person name="de la Calle F."/>
            <person name="Garcia J.L."/>
        </authorList>
    </citation>
    <scope>NUCLEOTIDE SEQUENCE [LARGE SCALE GENOMIC DNA]</scope>
    <source>
        <strain evidence="4 5">PHM037</strain>
    </source>
</reference>
<dbReference type="GO" id="GO:0004803">
    <property type="term" value="F:transposase activity"/>
    <property type="evidence" value="ECO:0007669"/>
    <property type="project" value="InterPro"/>
</dbReference>
<feature type="domain" description="Transposase IS116/IS110/IS902 C-terminal" evidence="3">
    <location>
        <begin position="190"/>
        <end position="272"/>
    </location>
</feature>
<dbReference type="Proteomes" id="UP000435648">
    <property type="component" value="Chromosome"/>
</dbReference>
<dbReference type="AlphaFoldDB" id="A0A857C3G6"/>
<dbReference type="RefSeq" id="WP_158192410.1">
    <property type="nucleotide sequence ID" value="NZ_CP046908.1"/>
</dbReference>
<proteinExistence type="predicted"/>
<dbReference type="NCBIfam" id="NF033542">
    <property type="entry name" value="transpos_IS110"/>
    <property type="match status" value="1"/>
</dbReference>
<evidence type="ECO:0000313" key="4">
    <source>
        <dbReference type="EMBL" id="QGZ33391.1"/>
    </source>
</evidence>
<dbReference type="InterPro" id="IPR047650">
    <property type="entry name" value="Transpos_IS110"/>
</dbReference>
<dbReference type="Pfam" id="PF02371">
    <property type="entry name" value="Transposase_20"/>
    <property type="match status" value="1"/>
</dbReference>
<dbReference type="KEGG" id="siw:GH266_02075"/>
<dbReference type="InterPro" id="IPR003346">
    <property type="entry name" value="Transposase_20"/>
</dbReference>
<organism evidence="4 5">
    <name type="scientific">Stappia indica</name>
    <dbReference type="NCBI Taxonomy" id="538381"/>
    <lineage>
        <taxon>Bacteria</taxon>
        <taxon>Pseudomonadati</taxon>
        <taxon>Pseudomonadota</taxon>
        <taxon>Alphaproteobacteria</taxon>
        <taxon>Hyphomicrobiales</taxon>
        <taxon>Stappiaceae</taxon>
        <taxon>Stappia</taxon>
    </lineage>
</organism>
<name>A0A857C3G6_9HYPH</name>
<dbReference type="PANTHER" id="PTHR33055:SF13">
    <property type="entry name" value="TRANSPOSASE"/>
    <property type="match status" value="1"/>
</dbReference>
<evidence type="ECO:0000256" key="1">
    <source>
        <dbReference type="SAM" id="Coils"/>
    </source>
</evidence>